<keyword evidence="3" id="KW-1185">Reference proteome</keyword>
<evidence type="ECO:0000313" key="3">
    <source>
        <dbReference type="Proteomes" id="UP000663903"/>
    </source>
</evidence>
<organism evidence="2 3">
    <name type="scientific">Ottowia testudinis</name>
    <dbReference type="NCBI Taxonomy" id="2816950"/>
    <lineage>
        <taxon>Bacteria</taxon>
        <taxon>Pseudomonadati</taxon>
        <taxon>Pseudomonadota</taxon>
        <taxon>Betaproteobacteria</taxon>
        <taxon>Burkholderiales</taxon>
        <taxon>Comamonadaceae</taxon>
        <taxon>Ottowia</taxon>
    </lineage>
</organism>
<keyword evidence="1" id="KW-0175">Coiled coil</keyword>
<dbReference type="Pfam" id="PF13555">
    <property type="entry name" value="AAA_29"/>
    <property type="match status" value="1"/>
</dbReference>
<reference evidence="2" key="1">
    <citation type="submission" date="2021-03" db="EMBL/GenBank/DDBJ databases">
        <title>Ottowia sp. 27C isolated from the cloaca of a Giant Asian pond turtle (Heosemys grandis).</title>
        <authorList>
            <person name="Spergser J."/>
            <person name="Busse H.-J."/>
        </authorList>
    </citation>
    <scope>NUCLEOTIDE SEQUENCE</scope>
    <source>
        <strain evidence="2">27C</strain>
    </source>
</reference>
<evidence type="ECO:0000313" key="2">
    <source>
        <dbReference type="EMBL" id="QTD47080.1"/>
    </source>
</evidence>
<feature type="coiled-coil region" evidence="1">
    <location>
        <begin position="708"/>
        <end position="760"/>
    </location>
</feature>
<dbReference type="KEGG" id="otd:J1M35_09550"/>
<dbReference type="EMBL" id="CP071796">
    <property type="protein sequence ID" value="QTD47080.1"/>
    <property type="molecule type" value="Genomic_DNA"/>
</dbReference>
<dbReference type="Pfam" id="PF13558">
    <property type="entry name" value="SbcC_Walker_B"/>
    <property type="match status" value="1"/>
</dbReference>
<dbReference type="SUPFAM" id="SSF52540">
    <property type="entry name" value="P-loop containing nucleoside triphosphate hydrolases"/>
    <property type="match status" value="1"/>
</dbReference>
<sequence length="1122" mass="122415">MSVPAAPSTVTEAEAPPTGYVLRQLHVFNWGPFGGLHQAEFDAWGSALIGATGSGKTTLVDALMTLLVEKPRYNLASTGGTESDRDLMSYLRGDSGMGNTTDNRHVARPDKTSTGIAATFVLGTQHVRLAGVFWLEGSGRAAADRKDVWLFEQSNAAGALHDLPHWLTLLEQEGARGLKHAARLADGVQVFDTKRAYLAQVQRCFLVGDKAFGLLNRATGLKQLSSIDEIFRDLVLDDRSAFDRATQVAQEFDQLVGIRTELERARAQVQSLRPVAALAPRRVEALARIEAARQLLAVLPGWFAQAAQTHWQAECERLQALIDGLKAQAADLGSQAAQQEEAVALRQAAYAKAGGGDIDTLKSLLAVRQAEQAEAARQAGQYQQLMQRLGWPADLTPAAFEINRQNAALRLSDKREQLQKAEQSAYDAGARHSDDARRCRELEAEIDKIRQRPGSNIPSQYQDWRADLAAAVGLAPDELPFLAELLEVLPAEQRWRGAIERALGGERLRLLVPPAAFAPALRWVNSRHNMGVRVLLLDPQAALAEARERGSRAFDDGYVAKLKLKPHKLASVAKAVLARRDRHCVDSVQALAQTDHAMTVEGSFSDTGGRYEKDDRRDLREGWLTGFDNRDQLQSLAGQLKAAQADAAASLAARDAAQAEHRRQAQEAALLQGLADLRFEQIDQAGRQRATSEVQARLDALLQPGSSVDVARQALAKAQAALRALQAQATQRAADLAVQADRLESALRKLQDAQARVAANPHDAFVLERLRDQLPDLADVPAGQLSLKERDWRDQTQTTLTAARDQLHELEKKLVAAMGGAQKADTGALAQAGTEMADIEAYLTRLHVLESEDLPAKRQRFQNYLNTSSDQGVTQLLQAINAEVDEIEQRIDAINVTLARVAFQPGRHLQLVCQRVAAQSVKNLEAAQKQVRVAALKAEADEGESHFLALQEVVQQLRHAAANPRTLASRALLDARHRVQFAITVIDSASGQVIERRTGSQGGSGGEKEVIAIYVLTASLSYALCARQAGVLDAADLKPRFATMVLDEAFSRTSQAVAARIVAALRAFGLYPLFVTPNKELRLLREHTRRAILVHREGAQARLASMSWAEIEARALTVQRGG</sequence>
<name>A0A975CJ11_9BURK</name>
<accession>A0A975CJ11</accession>
<dbReference type="InterPro" id="IPR027417">
    <property type="entry name" value="P-loop_NTPase"/>
</dbReference>
<feature type="coiled-coil region" evidence="1">
    <location>
        <begin position="315"/>
        <end position="342"/>
    </location>
</feature>
<gene>
    <name evidence="2" type="ORF">J1M35_09550</name>
</gene>
<evidence type="ECO:0000256" key="1">
    <source>
        <dbReference type="SAM" id="Coils"/>
    </source>
</evidence>
<proteinExistence type="predicted"/>
<feature type="coiled-coil region" evidence="1">
    <location>
        <begin position="404"/>
        <end position="452"/>
    </location>
</feature>
<dbReference type="Gene3D" id="3.40.50.300">
    <property type="entry name" value="P-loop containing nucleotide triphosphate hydrolases"/>
    <property type="match status" value="1"/>
</dbReference>
<evidence type="ECO:0008006" key="4">
    <source>
        <dbReference type="Google" id="ProtNLM"/>
    </source>
</evidence>
<dbReference type="Proteomes" id="UP000663903">
    <property type="component" value="Chromosome"/>
</dbReference>
<protein>
    <recommendedName>
        <fullName evidence="4">AAA domain-containing protein</fullName>
    </recommendedName>
</protein>
<dbReference type="RefSeq" id="WP_208010976.1">
    <property type="nucleotide sequence ID" value="NZ_CP071796.1"/>
</dbReference>
<dbReference type="AlphaFoldDB" id="A0A975CJ11"/>